<evidence type="ECO:0000313" key="2">
    <source>
        <dbReference type="Proteomes" id="UP000034774"/>
    </source>
</evidence>
<protein>
    <submittedName>
        <fullName evidence="1">Uncharacterized protein</fullName>
    </submittedName>
</protein>
<sequence length="208" mass="23637">MKKVIVIGVGLFLLFVGASVVDRSYQLDNIQATSQIDKKIQQEEFLKLYRIALSGIKISNTLFYSSHNLLDKADRATMYDFLKSSEDKNAQLTVNFKTVSTDINKTHPSLKEYRNDIAQSFDELTDVFAHRQVEAKHLADYLNAGNLESYRKAKNEIDGTGETMSNAVSRLIFGVGEKMGIDTKSMEEEYKKIDVEVKQDFENKFGKL</sequence>
<name>A0A0G0LK12_9BACT</name>
<proteinExistence type="predicted"/>
<comment type="caution">
    <text evidence="1">The sequence shown here is derived from an EMBL/GenBank/DDBJ whole genome shotgun (WGS) entry which is preliminary data.</text>
</comment>
<dbReference type="AlphaFoldDB" id="A0A0G0LK12"/>
<accession>A0A0G0LK12</accession>
<reference evidence="1 2" key="1">
    <citation type="journal article" date="2015" name="Nature">
        <title>rRNA introns, odd ribosomes, and small enigmatic genomes across a large radiation of phyla.</title>
        <authorList>
            <person name="Brown C.T."/>
            <person name="Hug L.A."/>
            <person name="Thomas B.C."/>
            <person name="Sharon I."/>
            <person name="Castelle C.J."/>
            <person name="Singh A."/>
            <person name="Wilkins M.J."/>
            <person name="Williams K.H."/>
            <person name="Banfield J.F."/>
        </authorList>
    </citation>
    <scope>NUCLEOTIDE SEQUENCE [LARGE SCALE GENOMIC DNA]</scope>
</reference>
<dbReference type="EMBL" id="LBVU01000003">
    <property type="protein sequence ID" value="KKQ92238.1"/>
    <property type="molecule type" value="Genomic_DNA"/>
</dbReference>
<evidence type="ECO:0000313" key="1">
    <source>
        <dbReference type="EMBL" id="KKQ92238.1"/>
    </source>
</evidence>
<organism evidence="1 2">
    <name type="scientific">Candidatus Woesebacteria bacterium GW2011_GWB1_39_10</name>
    <dbReference type="NCBI Taxonomy" id="1618572"/>
    <lineage>
        <taxon>Bacteria</taxon>
        <taxon>Candidatus Woeseibacteriota</taxon>
    </lineage>
</organism>
<dbReference type="Proteomes" id="UP000034774">
    <property type="component" value="Unassembled WGS sequence"/>
</dbReference>
<gene>
    <name evidence="1" type="ORF">UT17_C0003G0261</name>
</gene>